<feature type="region of interest" description="Disordered" evidence="1">
    <location>
        <begin position="103"/>
        <end position="122"/>
    </location>
</feature>
<name>A0AAW1TIX1_9CHLO</name>
<sequence length="559" mass="62743">MPTIRSWITLLEPAQRAIWQPSITFQSGSSNASLSKTTQHGTPSNFLNQLGKALKDGRLFKTTCKTADGTDVHLHVKHHEANDRLAACQLPKVSVSQPVKKNAAAARSRVNKKRQHADINSGSKPFATWSSYDEEFEQGIPEKDQGLISFFCSKQRFSYWATEKYQLECEALGPTGVNGCTRHRELLHLKPWQEGDPSRLEQFRTYFRQWQSHCVSQKWLLPDGSQDYRMATSKGDLSRVLSFIEALKEHHDALGMTTPSKDIQARCLCMSKICKTSNTLHAFRNLGLQLAIDCGASTEEQAWLGQWDQTLVKAINYDRHMNNFKLFMGMCGHEIDEGSLRKNHYTPPDWSECSQRIRSRGCGMQLEQLEQGIFQGIQAASSAATARWALPEQDPARNPASMPIDDLRKYESNERTFLHALGRLRAHYLAGMYHIQQIIQGADSCGRQPAMQLPVFSQPGMEQFVLNVVNDAAQATRQAKLDRRDHRIRSGKAIGEANEARLIAMEQKGKRPALPPLPPKQAVKAGAPLAELAHKTIPKSKPAVTADKVVKYLSDHQIV</sequence>
<comment type="caution">
    <text evidence="2">The sequence shown here is derived from an EMBL/GenBank/DDBJ whole genome shotgun (WGS) entry which is preliminary data.</text>
</comment>
<evidence type="ECO:0000313" key="3">
    <source>
        <dbReference type="Proteomes" id="UP001485043"/>
    </source>
</evidence>
<reference evidence="2 3" key="1">
    <citation type="journal article" date="2024" name="Nat. Commun.">
        <title>Phylogenomics reveals the evolutionary origins of lichenization in chlorophyte algae.</title>
        <authorList>
            <person name="Puginier C."/>
            <person name="Libourel C."/>
            <person name="Otte J."/>
            <person name="Skaloud P."/>
            <person name="Haon M."/>
            <person name="Grisel S."/>
            <person name="Petersen M."/>
            <person name="Berrin J.G."/>
            <person name="Delaux P.M."/>
            <person name="Dal Grande F."/>
            <person name="Keller J."/>
        </authorList>
    </citation>
    <scope>NUCLEOTIDE SEQUENCE [LARGE SCALE GENOMIC DNA]</scope>
    <source>
        <strain evidence="2 3">SAG 2523</strain>
    </source>
</reference>
<dbReference type="AlphaFoldDB" id="A0AAW1TIX1"/>
<gene>
    <name evidence="2" type="ORF">WJX84_003529</name>
</gene>
<proteinExistence type="predicted"/>
<evidence type="ECO:0000256" key="1">
    <source>
        <dbReference type="SAM" id="MobiDB-lite"/>
    </source>
</evidence>
<dbReference type="Proteomes" id="UP001485043">
    <property type="component" value="Unassembled WGS sequence"/>
</dbReference>
<protein>
    <submittedName>
        <fullName evidence="2">Uncharacterized protein</fullName>
    </submittedName>
</protein>
<organism evidence="2 3">
    <name type="scientific">Apatococcus fuscideae</name>
    <dbReference type="NCBI Taxonomy" id="2026836"/>
    <lineage>
        <taxon>Eukaryota</taxon>
        <taxon>Viridiplantae</taxon>
        <taxon>Chlorophyta</taxon>
        <taxon>core chlorophytes</taxon>
        <taxon>Trebouxiophyceae</taxon>
        <taxon>Chlorellales</taxon>
        <taxon>Chlorellaceae</taxon>
        <taxon>Apatococcus</taxon>
    </lineage>
</organism>
<dbReference type="EMBL" id="JALJOV010000032">
    <property type="protein sequence ID" value="KAK9868367.1"/>
    <property type="molecule type" value="Genomic_DNA"/>
</dbReference>
<accession>A0AAW1TIX1</accession>
<keyword evidence="3" id="KW-1185">Reference proteome</keyword>
<evidence type="ECO:0000313" key="2">
    <source>
        <dbReference type="EMBL" id="KAK9868367.1"/>
    </source>
</evidence>